<dbReference type="AlphaFoldDB" id="A0AA38UGW8"/>
<feature type="signal peptide" evidence="1">
    <location>
        <begin position="1"/>
        <end position="24"/>
    </location>
</feature>
<sequence>MRYLSSHFITVQILLFSIILPLIAIPTPSLTPDITGSPTQIATRKRNRPGGPWWCGRRRGETFEDSLEKVPKPRWHKIVLARRIGSRFKNQDDPVIALEIWTVAIVDETRDSRRATLTFRTHLEEVHGANVWQARPRRRVVNVDSGFKVVLNPSVDHAILGRVEMTTRTKSQLVDTIDRMLNESGYSSKPNLLYLDQMLRVTRSEVERMYHLKAPKKNEQVTGMDFTGYVKWTDRFFPEMLRLNGTADGQIVDSKATEWEQLAYETYHEIFQLIESENLQTEIVHPDLMEWVKNLHDELLAIPTLSEAQMEELIKNIDSEHSAQSQIAHSISPDEKPH</sequence>
<gene>
    <name evidence="2" type="ORF">F5878DRAFT_659224</name>
</gene>
<comment type="caution">
    <text evidence="2">The sequence shown here is derived from an EMBL/GenBank/DDBJ whole genome shotgun (WGS) entry which is preliminary data.</text>
</comment>
<evidence type="ECO:0000256" key="1">
    <source>
        <dbReference type="SAM" id="SignalP"/>
    </source>
</evidence>
<feature type="chain" id="PRO_5041285070" evidence="1">
    <location>
        <begin position="25"/>
        <end position="338"/>
    </location>
</feature>
<protein>
    <submittedName>
        <fullName evidence="2">Uncharacterized protein</fullName>
    </submittedName>
</protein>
<dbReference type="Proteomes" id="UP001163846">
    <property type="component" value="Unassembled WGS sequence"/>
</dbReference>
<dbReference type="EMBL" id="MU806070">
    <property type="protein sequence ID" value="KAJ3840646.1"/>
    <property type="molecule type" value="Genomic_DNA"/>
</dbReference>
<evidence type="ECO:0000313" key="2">
    <source>
        <dbReference type="EMBL" id="KAJ3840646.1"/>
    </source>
</evidence>
<name>A0AA38UGW8_9AGAR</name>
<evidence type="ECO:0000313" key="3">
    <source>
        <dbReference type="Proteomes" id="UP001163846"/>
    </source>
</evidence>
<keyword evidence="1" id="KW-0732">Signal</keyword>
<organism evidence="2 3">
    <name type="scientific">Lentinula raphanica</name>
    <dbReference type="NCBI Taxonomy" id="153919"/>
    <lineage>
        <taxon>Eukaryota</taxon>
        <taxon>Fungi</taxon>
        <taxon>Dikarya</taxon>
        <taxon>Basidiomycota</taxon>
        <taxon>Agaricomycotina</taxon>
        <taxon>Agaricomycetes</taxon>
        <taxon>Agaricomycetidae</taxon>
        <taxon>Agaricales</taxon>
        <taxon>Marasmiineae</taxon>
        <taxon>Omphalotaceae</taxon>
        <taxon>Lentinula</taxon>
    </lineage>
</organism>
<proteinExistence type="predicted"/>
<reference evidence="2" key="1">
    <citation type="submission" date="2022-08" db="EMBL/GenBank/DDBJ databases">
        <authorList>
            <consortium name="DOE Joint Genome Institute"/>
            <person name="Min B."/>
            <person name="Riley R."/>
            <person name="Sierra-Patev S."/>
            <person name="Naranjo-Ortiz M."/>
            <person name="Looney B."/>
            <person name="Konkel Z."/>
            <person name="Slot J.C."/>
            <person name="Sakamoto Y."/>
            <person name="Steenwyk J.L."/>
            <person name="Rokas A."/>
            <person name="Carro J."/>
            <person name="Camarero S."/>
            <person name="Ferreira P."/>
            <person name="Molpeceres G."/>
            <person name="Ruiz-Duenas F.J."/>
            <person name="Serrano A."/>
            <person name="Henrissat B."/>
            <person name="Drula E."/>
            <person name="Hughes K.W."/>
            <person name="Mata J.L."/>
            <person name="Ishikawa N.K."/>
            <person name="Vargas-Isla R."/>
            <person name="Ushijima S."/>
            <person name="Smith C.A."/>
            <person name="Ahrendt S."/>
            <person name="Andreopoulos W."/>
            <person name="He G."/>
            <person name="Labutti K."/>
            <person name="Lipzen A."/>
            <person name="Ng V."/>
            <person name="Sandor L."/>
            <person name="Barry K."/>
            <person name="Martinez A.T."/>
            <person name="Xiao Y."/>
            <person name="Gibbons J.G."/>
            <person name="Terashima K."/>
            <person name="Hibbett D.S."/>
            <person name="Grigoriev I.V."/>
        </authorList>
    </citation>
    <scope>NUCLEOTIDE SEQUENCE</scope>
    <source>
        <strain evidence="2">TFB9207</strain>
    </source>
</reference>
<keyword evidence="3" id="KW-1185">Reference proteome</keyword>
<accession>A0AA38UGW8</accession>